<dbReference type="InterPro" id="IPR013324">
    <property type="entry name" value="RNA_pol_sigma_r3/r4-like"/>
</dbReference>
<evidence type="ECO:0000313" key="9">
    <source>
        <dbReference type="EMBL" id="SCW79018.1"/>
    </source>
</evidence>
<dbReference type="InterPro" id="IPR036388">
    <property type="entry name" value="WH-like_DNA-bd_sf"/>
</dbReference>
<dbReference type="GO" id="GO:0006352">
    <property type="term" value="P:DNA-templated transcription initiation"/>
    <property type="evidence" value="ECO:0007669"/>
    <property type="project" value="InterPro"/>
</dbReference>
<dbReference type="InterPro" id="IPR007627">
    <property type="entry name" value="RNA_pol_sigma70_r2"/>
</dbReference>
<dbReference type="InterPro" id="IPR000838">
    <property type="entry name" value="RNA_pol_sigma70_ECF_CS"/>
</dbReference>
<dbReference type="EMBL" id="FMTT01000048">
    <property type="protein sequence ID" value="SCW79018.1"/>
    <property type="molecule type" value="Genomic_DNA"/>
</dbReference>
<dbReference type="Gene3D" id="1.10.1740.10">
    <property type="match status" value="1"/>
</dbReference>
<sequence length="187" mass="22233">MSEIFDEKKTINLLKRGDQKAFDSIFNKYKNKIFGFLINMGVNREDAQDLTQETFIKVIKNIDQHNSNKCFSSWLYTIAINCLKDFRKKRTTYPLDDCSIDFVLNDLPEDIIIKKDEKRHLHEIIKKMPYKFRIVLLLRYTNDLSYQEIAHILNISVNNVSADLHRAKKMLKTLMNERKGDYYELSK</sequence>
<dbReference type="PROSITE" id="PS01063">
    <property type="entry name" value="SIGMA70_ECF"/>
    <property type="match status" value="1"/>
</dbReference>
<reference evidence="10" key="1">
    <citation type="submission" date="2016-10" db="EMBL/GenBank/DDBJ databases">
        <authorList>
            <person name="Varghese N."/>
            <person name="Submissions S."/>
        </authorList>
    </citation>
    <scope>NUCLEOTIDE SEQUENCE [LARGE SCALE GENOMIC DNA]</scope>
    <source>
        <strain evidence="10">CGMCC 1.8946</strain>
    </source>
</reference>
<accession>A0A1G4TCI4</accession>
<keyword evidence="4 6" id="KW-0238">DNA-binding</keyword>
<evidence type="ECO:0000256" key="5">
    <source>
        <dbReference type="ARBA" id="ARBA00023163"/>
    </source>
</evidence>
<dbReference type="NCBIfam" id="TIGR02937">
    <property type="entry name" value="sigma70-ECF"/>
    <property type="match status" value="1"/>
</dbReference>
<dbReference type="STRING" id="624147.SAMN04487970_10483"/>
<dbReference type="Pfam" id="PF04542">
    <property type="entry name" value="Sigma70_r2"/>
    <property type="match status" value="1"/>
</dbReference>
<keyword evidence="10" id="KW-1185">Reference proteome</keyword>
<dbReference type="GO" id="GO:0016987">
    <property type="term" value="F:sigma factor activity"/>
    <property type="evidence" value="ECO:0007669"/>
    <property type="project" value="UniProtKB-KW"/>
</dbReference>
<name>A0A1G4TCI4_9BACL</name>
<dbReference type="PANTHER" id="PTHR43133">
    <property type="entry name" value="RNA POLYMERASE ECF-TYPE SIGMA FACTO"/>
    <property type="match status" value="1"/>
</dbReference>
<dbReference type="RefSeq" id="WP_167670301.1">
    <property type="nucleotide sequence ID" value="NZ_FMTT01000048.1"/>
</dbReference>
<gene>
    <name evidence="9" type="ORF">SAMN04487970_10483</name>
</gene>
<dbReference type="InterPro" id="IPR014284">
    <property type="entry name" value="RNA_pol_sigma-70_dom"/>
</dbReference>
<dbReference type="InterPro" id="IPR013249">
    <property type="entry name" value="RNA_pol_sigma70_r4_t2"/>
</dbReference>
<dbReference type="InterPro" id="IPR013325">
    <property type="entry name" value="RNA_pol_sigma_r2"/>
</dbReference>
<keyword evidence="5 6" id="KW-0804">Transcription</keyword>
<evidence type="ECO:0000256" key="6">
    <source>
        <dbReference type="RuleBase" id="RU000716"/>
    </source>
</evidence>
<dbReference type="AlphaFoldDB" id="A0A1G4TCI4"/>
<dbReference type="PANTHER" id="PTHR43133:SF60">
    <property type="entry name" value="RNA POLYMERASE SIGMA FACTOR SIGV"/>
    <property type="match status" value="1"/>
</dbReference>
<evidence type="ECO:0000256" key="2">
    <source>
        <dbReference type="ARBA" id="ARBA00023015"/>
    </source>
</evidence>
<feature type="domain" description="RNA polymerase sigma-70 region 2" evidence="7">
    <location>
        <begin position="26"/>
        <end position="91"/>
    </location>
</feature>
<keyword evidence="2 6" id="KW-0805">Transcription regulation</keyword>
<evidence type="ECO:0000256" key="1">
    <source>
        <dbReference type="ARBA" id="ARBA00010641"/>
    </source>
</evidence>
<organism evidence="9 10">
    <name type="scientific">Paenibacillus tianmuensis</name>
    <dbReference type="NCBI Taxonomy" id="624147"/>
    <lineage>
        <taxon>Bacteria</taxon>
        <taxon>Bacillati</taxon>
        <taxon>Bacillota</taxon>
        <taxon>Bacilli</taxon>
        <taxon>Bacillales</taxon>
        <taxon>Paenibacillaceae</taxon>
        <taxon>Paenibacillus</taxon>
    </lineage>
</organism>
<dbReference type="SUPFAM" id="SSF88946">
    <property type="entry name" value="Sigma2 domain of RNA polymerase sigma factors"/>
    <property type="match status" value="1"/>
</dbReference>
<dbReference type="Gene3D" id="1.10.10.10">
    <property type="entry name" value="Winged helix-like DNA-binding domain superfamily/Winged helix DNA-binding domain"/>
    <property type="match status" value="1"/>
</dbReference>
<keyword evidence="3 6" id="KW-0731">Sigma factor</keyword>
<evidence type="ECO:0000313" key="10">
    <source>
        <dbReference type="Proteomes" id="UP000198601"/>
    </source>
</evidence>
<protein>
    <recommendedName>
        <fullName evidence="6">RNA polymerase sigma factor</fullName>
    </recommendedName>
</protein>
<dbReference type="CDD" id="cd06171">
    <property type="entry name" value="Sigma70_r4"/>
    <property type="match status" value="1"/>
</dbReference>
<feature type="domain" description="RNA polymerase sigma factor 70 region 4 type 2" evidence="8">
    <location>
        <begin position="121"/>
        <end position="171"/>
    </location>
</feature>
<evidence type="ECO:0000259" key="8">
    <source>
        <dbReference type="Pfam" id="PF08281"/>
    </source>
</evidence>
<evidence type="ECO:0000256" key="4">
    <source>
        <dbReference type="ARBA" id="ARBA00023125"/>
    </source>
</evidence>
<comment type="similarity">
    <text evidence="1 6">Belongs to the sigma-70 factor family. ECF subfamily.</text>
</comment>
<dbReference type="GO" id="GO:0003677">
    <property type="term" value="F:DNA binding"/>
    <property type="evidence" value="ECO:0007669"/>
    <property type="project" value="UniProtKB-KW"/>
</dbReference>
<proteinExistence type="inferred from homology"/>
<dbReference type="SUPFAM" id="SSF88659">
    <property type="entry name" value="Sigma3 and sigma4 domains of RNA polymerase sigma factors"/>
    <property type="match status" value="1"/>
</dbReference>
<evidence type="ECO:0000259" key="7">
    <source>
        <dbReference type="Pfam" id="PF04542"/>
    </source>
</evidence>
<dbReference type="Proteomes" id="UP000198601">
    <property type="component" value="Unassembled WGS sequence"/>
</dbReference>
<dbReference type="Pfam" id="PF08281">
    <property type="entry name" value="Sigma70_r4_2"/>
    <property type="match status" value="1"/>
</dbReference>
<dbReference type="GO" id="GO:0006950">
    <property type="term" value="P:response to stress"/>
    <property type="evidence" value="ECO:0007669"/>
    <property type="project" value="UniProtKB-ARBA"/>
</dbReference>
<evidence type="ECO:0000256" key="3">
    <source>
        <dbReference type="ARBA" id="ARBA00023082"/>
    </source>
</evidence>
<dbReference type="InterPro" id="IPR039425">
    <property type="entry name" value="RNA_pol_sigma-70-like"/>
</dbReference>